<dbReference type="GO" id="GO:0005886">
    <property type="term" value="C:plasma membrane"/>
    <property type="evidence" value="ECO:0007669"/>
    <property type="project" value="UniProtKB-SubCell"/>
</dbReference>
<feature type="chain" id="PRO_5040721180" evidence="7">
    <location>
        <begin position="19"/>
        <end position="94"/>
    </location>
</feature>
<keyword evidence="10" id="KW-1185">Reference proteome</keyword>
<keyword evidence="7" id="KW-0732">Signal</keyword>
<dbReference type="Proteomes" id="UP001149140">
    <property type="component" value="Unassembled WGS sequence"/>
</dbReference>
<gene>
    <name evidence="9" type="ORF">OM076_03825</name>
</gene>
<keyword evidence="2" id="KW-1003">Cell membrane</keyword>
<evidence type="ECO:0000256" key="7">
    <source>
        <dbReference type="SAM" id="SignalP"/>
    </source>
</evidence>
<evidence type="ECO:0000313" key="9">
    <source>
        <dbReference type="EMBL" id="MDA0159384.1"/>
    </source>
</evidence>
<comment type="caution">
    <text evidence="9">The sequence shown here is derived from an EMBL/GenBank/DDBJ whole genome shotgun (WGS) entry which is preliminary data.</text>
</comment>
<dbReference type="EMBL" id="JAPDOD010000002">
    <property type="protein sequence ID" value="MDA0159384.1"/>
    <property type="molecule type" value="Genomic_DNA"/>
</dbReference>
<name>A0A9X3MNA5_9ACTN</name>
<evidence type="ECO:0000256" key="1">
    <source>
        <dbReference type="ARBA" id="ARBA00004236"/>
    </source>
</evidence>
<protein>
    <submittedName>
        <fullName evidence="9">PDGLE domain-containing protein</fullName>
    </submittedName>
</protein>
<accession>A0A9X3MNA5</accession>
<comment type="subcellular location">
    <subcellularLocation>
        <location evidence="1">Cell membrane</location>
    </subcellularLocation>
</comment>
<keyword evidence="4 6" id="KW-1133">Transmembrane helix</keyword>
<keyword evidence="3 6" id="KW-0812">Transmembrane</keyword>
<organism evidence="9 10">
    <name type="scientific">Solirubrobacter ginsenosidimutans</name>
    <dbReference type="NCBI Taxonomy" id="490573"/>
    <lineage>
        <taxon>Bacteria</taxon>
        <taxon>Bacillati</taxon>
        <taxon>Actinomycetota</taxon>
        <taxon>Thermoleophilia</taxon>
        <taxon>Solirubrobacterales</taxon>
        <taxon>Solirubrobacteraceae</taxon>
        <taxon>Solirubrobacter</taxon>
    </lineage>
</organism>
<evidence type="ECO:0000259" key="8">
    <source>
        <dbReference type="Pfam" id="PF13190"/>
    </source>
</evidence>
<evidence type="ECO:0000256" key="6">
    <source>
        <dbReference type="SAM" id="Phobius"/>
    </source>
</evidence>
<dbReference type="RefSeq" id="WP_270038064.1">
    <property type="nucleotide sequence ID" value="NZ_JAPDOD010000002.1"/>
</dbReference>
<reference evidence="9" key="1">
    <citation type="submission" date="2022-10" db="EMBL/GenBank/DDBJ databases">
        <title>The WGS of Solirubrobacter ginsenosidimutans DSM 21036.</title>
        <authorList>
            <person name="Jiang Z."/>
        </authorList>
    </citation>
    <scope>NUCLEOTIDE SEQUENCE</scope>
    <source>
        <strain evidence="9">DSM 21036</strain>
    </source>
</reference>
<evidence type="ECO:0000256" key="3">
    <source>
        <dbReference type="ARBA" id="ARBA00022692"/>
    </source>
</evidence>
<feature type="transmembrane region" description="Helical" evidence="6">
    <location>
        <begin position="63"/>
        <end position="84"/>
    </location>
</feature>
<sequence length="94" mass="9639">MKLFTILALALAIGLATAASPFASTSPDGLNRVADDHAFGDTGKTQAGPIEGYAFPGVHNERLAKGLAGFTGTVLVFALGFGLVKIARRRPALA</sequence>
<feature type="domain" description="PDGLE" evidence="8">
    <location>
        <begin position="4"/>
        <end position="89"/>
    </location>
</feature>
<feature type="signal peptide" evidence="7">
    <location>
        <begin position="1"/>
        <end position="18"/>
    </location>
</feature>
<dbReference type="AlphaFoldDB" id="A0A9X3MNA5"/>
<evidence type="ECO:0000256" key="5">
    <source>
        <dbReference type="ARBA" id="ARBA00023136"/>
    </source>
</evidence>
<evidence type="ECO:0000256" key="2">
    <source>
        <dbReference type="ARBA" id="ARBA00022475"/>
    </source>
</evidence>
<evidence type="ECO:0000256" key="4">
    <source>
        <dbReference type="ARBA" id="ARBA00022989"/>
    </source>
</evidence>
<keyword evidence="5 6" id="KW-0472">Membrane</keyword>
<proteinExistence type="predicted"/>
<dbReference type="Pfam" id="PF13190">
    <property type="entry name" value="PDGLE"/>
    <property type="match status" value="1"/>
</dbReference>
<dbReference type="InterPro" id="IPR025937">
    <property type="entry name" value="PDGLE_dom"/>
</dbReference>
<evidence type="ECO:0000313" key="10">
    <source>
        <dbReference type="Proteomes" id="UP001149140"/>
    </source>
</evidence>